<reference evidence="4 5" key="1">
    <citation type="submission" date="2016-11" db="EMBL/GenBank/DDBJ databases">
        <title>Comparison of Traditional DNA-DNA Hybridization with In Silico Genomic Analysis.</title>
        <authorList>
            <person name="Nicholson A.C."/>
            <person name="Sammons S."/>
            <person name="Humrighouse B.W."/>
            <person name="Graziano J."/>
            <person name="Lasker B."/>
            <person name="Whitney A.M."/>
            <person name="Mcquiston J.R."/>
        </authorList>
    </citation>
    <scope>NUCLEOTIDE SEQUENCE [LARGE SCALE GENOMIC DNA]</scope>
    <source>
        <strain evidence="2 5">H1892</strain>
        <strain evidence="3 4">H2381</strain>
    </source>
</reference>
<evidence type="ECO:0000313" key="2">
    <source>
        <dbReference type="EMBL" id="OWJ75614.1"/>
    </source>
</evidence>
<evidence type="ECO:0000313" key="5">
    <source>
        <dbReference type="Proteomes" id="UP000214673"/>
    </source>
</evidence>
<dbReference type="EMBL" id="NIPX01000003">
    <property type="protein sequence ID" value="OWJ85627.1"/>
    <property type="molecule type" value="Genomic_DNA"/>
</dbReference>
<protein>
    <submittedName>
        <fullName evidence="3">Uncharacterized protein</fullName>
    </submittedName>
</protein>
<dbReference type="AlphaFoldDB" id="A0A212AVV7"/>
<keyword evidence="5" id="KW-1185">Reference proteome</keyword>
<dbReference type="Proteomes" id="UP000196640">
    <property type="component" value="Unassembled WGS sequence"/>
</dbReference>
<evidence type="ECO:0000256" key="1">
    <source>
        <dbReference type="SAM" id="MobiDB-lite"/>
    </source>
</evidence>
<dbReference type="Proteomes" id="UP000214673">
    <property type="component" value="Unassembled WGS sequence"/>
</dbReference>
<sequence length="60" mass="6470">MLRAPQNANATETETGVLGRSAEPQDMCHSSDLVDGTIVWHSGWPTRLHPAWGREAIGAS</sequence>
<gene>
    <name evidence="3" type="ORF">CDV52_04545</name>
    <name evidence="2" type="ORF">CDV53_09975</name>
</gene>
<proteinExistence type="predicted"/>
<feature type="compositionally biased region" description="Polar residues" evidence="1">
    <location>
        <begin position="1"/>
        <end position="14"/>
    </location>
</feature>
<dbReference type="EMBL" id="NIPV01000035">
    <property type="protein sequence ID" value="OWJ75614.1"/>
    <property type="molecule type" value="Genomic_DNA"/>
</dbReference>
<name>A0A212AVV7_9RHOB</name>
<comment type="caution">
    <text evidence="3">The sequence shown here is derived from an EMBL/GenBank/DDBJ whole genome shotgun (WGS) entry which is preliminary data.</text>
</comment>
<feature type="region of interest" description="Disordered" evidence="1">
    <location>
        <begin position="1"/>
        <end position="24"/>
    </location>
</feature>
<organism evidence="3 4">
    <name type="scientific">Haematobacter missouriensis</name>
    <dbReference type="NCBI Taxonomy" id="366616"/>
    <lineage>
        <taxon>Bacteria</taxon>
        <taxon>Pseudomonadati</taxon>
        <taxon>Pseudomonadota</taxon>
        <taxon>Alphaproteobacteria</taxon>
        <taxon>Rhodobacterales</taxon>
        <taxon>Paracoccaceae</taxon>
        <taxon>Haematobacter</taxon>
    </lineage>
</organism>
<accession>A0A212AVV7</accession>
<evidence type="ECO:0000313" key="3">
    <source>
        <dbReference type="EMBL" id="OWJ85627.1"/>
    </source>
</evidence>
<dbReference type="RefSeq" id="WP_035741679.1">
    <property type="nucleotide sequence ID" value="NZ_CALUEG010000009.1"/>
</dbReference>
<evidence type="ECO:0000313" key="4">
    <source>
        <dbReference type="Proteomes" id="UP000196640"/>
    </source>
</evidence>